<evidence type="ECO:0000256" key="1">
    <source>
        <dbReference type="SAM" id="MobiDB-lite"/>
    </source>
</evidence>
<feature type="compositionally biased region" description="Polar residues" evidence="1">
    <location>
        <begin position="195"/>
        <end position="211"/>
    </location>
</feature>
<dbReference type="AlphaFoldDB" id="S8DTZ9"/>
<organism evidence="3 4">
    <name type="scientific">Fomitopsis schrenkii</name>
    <name type="common">Brown rot fungus</name>
    <dbReference type="NCBI Taxonomy" id="2126942"/>
    <lineage>
        <taxon>Eukaryota</taxon>
        <taxon>Fungi</taxon>
        <taxon>Dikarya</taxon>
        <taxon>Basidiomycota</taxon>
        <taxon>Agaricomycotina</taxon>
        <taxon>Agaricomycetes</taxon>
        <taxon>Polyporales</taxon>
        <taxon>Fomitopsis</taxon>
    </lineage>
</organism>
<feature type="compositionally biased region" description="Pro residues" evidence="1">
    <location>
        <begin position="137"/>
        <end position="150"/>
    </location>
</feature>
<dbReference type="InParanoid" id="S8DTZ9"/>
<evidence type="ECO:0000313" key="3">
    <source>
        <dbReference type="EMBL" id="EPS96097.1"/>
    </source>
</evidence>
<proteinExistence type="predicted"/>
<dbReference type="InterPro" id="IPR036028">
    <property type="entry name" value="SH3-like_dom_sf"/>
</dbReference>
<sequence>MTHSPPPIAARATSDPLGGGPSPPETIRTDRPAIIGIAFTGALVIGCSIWLSIYFFLRRRKTRREREQMVEDKRRIARKSMLMRVEEAADVASPTPRPRDSTRAKAVDRALITASVVMPEKARPPQSDLGHDGTPSIPFPPPIMFQPPSPVIEEIPHLPGNQPPPSSTLQEPPRSHSSRPGSSSRAGSFVSRSSPLRNSTTPPMSRASSFSTATSMQMFDEGQMRKVRQTFLRALPDELAVVRGEYLAIIRRYDDGWCVVGREVRGGRPVDVEFGAVPGWVFSRVEEGVRPMRPVRNASLNVRVSLEAPGGPSFKWTNT</sequence>
<keyword evidence="2" id="KW-0472">Membrane</keyword>
<dbReference type="Proteomes" id="UP000015241">
    <property type="component" value="Unassembled WGS sequence"/>
</dbReference>
<evidence type="ECO:0008006" key="5">
    <source>
        <dbReference type="Google" id="ProtNLM"/>
    </source>
</evidence>
<keyword evidence="4" id="KW-1185">Reference proteome</keyword>
<dbReference type="STRING" id="743788.S8DTZ9"/>
<evidence type="ECO:0000313" key="4">
    <source>
        <dbReference type="Proteomes" id="UP000015241"/>
    </source>
</evidence>
<dbReference type="OrthoDB" id="5340910at2759"/>
<evidence type="ECO:0000256" key="2">
    <source>
        <dbReference type="SAM" id="Phobius"/>
    </source>
</evidence>
<protein>
    <recommendedName>
        <fullName evidence="5">SH3 domain-containing protein</fullName>
    </recommendedName>
</protein>
<dbReference type="SUPFAM" id="SSF50044">
    <property type="entry name" value="SH3-domain"/>
    <property type="match status" value="1"/>
</dbReference>
<accession>S8DTZ9</accession>
<name>S8DTZ9_FOMSC</name>
<feature type="transmembrane region" description="Helical" evidence="2">
    <location>
        <begin position="33"/>
        <end position="57"/>
    </location>
</feature>
<keyword evidence="2" id="KW-0812">Transmembrane</keyword>
<reference evidence="3 4" key="1">
    <citation type="journal article" date="2012" name="Science">
        <title>The Paleozoic origin of enzymatic lignin decomposition reconstructed from 31 fungal genomes.</title>
        <authorList>
            <person name="Floudas D."/>
            <person name="Binder M."/>
            <person name="Riley R."/>
            <person name="Barry K."/>
            <person name="Blanchette R.A."/>
            <person name="Henrissat B."/>
            <person name="Martinez A.T."/>
            <person name="Otillar R."/>
            <person name="Spatafora J.W."/>
            <person name="Yadav J.S."/>
            <person name="Aerts A."/>
            <person name="Benoit I."/>
            <person name="Boyd A."/>
            <person name="Carlson A."/>
            <person name="Copeland A."/>
            <person name="Coutinho P.M."/>
            <person name="de Vries R.P."/>
            <person name="Ferreira P."/>
            <person name="Findley K."/>
            <person name="Foster B."/>
            <person name="Gaskell J."/>
            <person name="Glotzer D."/>
            <person name="Gorecki P."/>
            <person name="Heitman J."/>
            <person name="Hesse C."/>
            <person name="Hori C."/>
            <person name="Igarashi K."/>
            <person name="Jurgens J.A."/>
            <person name="Kallen N."/>
            <person name="Kersten P."/>
            <person name="Kohler A."/>
            <person name="Kuees U."/>
            <person name="Kumar T.K.A."/>
            <person name="Kuo A."/>
            <person name="LaButti K."/>
            <person name="Larrondo L.F."/>
            <person name="Lindquist E."/>
            <person name="Ling A."/>
            <person name="Lombard V."/>
            <person name="Lucas S."/>
            <person name="Lundell T."/>
            <person name="Martin R."/>
            <person name="McLaughlin D.J."/>
            <person name="Morgenstern I."/>
            <person name="Morin E."/>
            <person name="Murat C."/>
            <person name="Nagy L.G."/>
            <person name="Nolan M."/>
            <person name="Ohm R.A."/>
            <person name="Patyshakuliyeva A."/>
            <person name="Rokas A."/>
            <person name="Ruiz-Duenas F.J."/>
            <person name="Sabat G."/>
            <person name="Salamov A."/>
            <person name="Samejima M."/>
            <person name="Schmutz J."/>
            <person name="Slot J.C."/>
            <person name="St John F."/>
            <person name="Stenlid J."/>
            <person name="Sun H."/>
            <person name="Sun S."/>
            <person name="Syed K."/>
            <person name="Tsang A."/>
            <person name="Wiebenga A."/>
            <person name="Young D."/>
            <person name="Pisabarro A."/>
            <person name="Eastwood D.C."/>
            <person name="Martin F."/>
            <person name="Cullen D."/>
            <person name="Grigoriev I.V."/>
            <person name="Hibbett D.S."/>
        </authorList>
    </citation>
    <scope>NUCLEOTIDE SEQUENCE</scope>
    <source>
        <strain evidence="4">FP-58527</strain>
    </source>
</reference>
<keyword evidence="2" id="KW-1133">Transmembrane helix</keyword>
<gene>
    <name evidence="3" type="ORF">FOMPIDRAFT_1053554</name>
</gene>
<feature type="compositionally biased region" description="Low complexity" evidence="1">
    <location>
        <begin position="178"/>
        <end position="194"/>
    </location>
</feature>
<dbReference type="HOGENOM" id="CLU_918506_0_0_1"/>
<feature type="region of interest" description="Disordered" evidence="1">
    <location>
        <begin position="115"/>
        <end position="211"/>
    </location>
</feature>
<dbReference type="EMBL" id="KE504194">
    <property type="protein sequence ID" value="EPS96097.1"/>
    <property type="molecule type" value="Genomic_DNA"/>
</dbReference>
<feature type="region of interest" description="Disordered" evidence="1">
    <location>
        <begin position="1"/>
        <end position="28"/>
    </location>
</feature>